<protein>
    <recommendedName>
        <fullName evidence="1">Origin recognition complex subunit 3 N-terminal domain-containing protein</fullName>
    </recommendedName>
</protein>
<feature type="non-terminal residue" evidence="2">
    <location>
        <position position="1"/>
    </location>
</feature>
<gene>
    <name evidence="2" type="ORF">HPG69_009380</name>
</gene>
<dbReference type="InterPro" id="IPR045667">
    <property type="entry name" value="ORC3_N"/>
</dbReference>
<dbReference type="EMBL" id="JACDTQ010001475">
    <property type="protein sequence ID" value="KAF5922341.1"/>
    <property type="molecule type" value="Genomic_DNA"/>
</dbReference>
<organism evidence="2 3">
    <name type="scientific">Diceros bicornis minor</name>
    <name type="common">South-central black rhinoceros</name>
    <dbReference type="NCBI Taxonomy" id="77932"/>
    <lineage>
        <taxon>Eukaryota</taxon>
        <taxon>Metazoa</taxon>
        <taxon>Chordata</taxon>
        <taxon>Craniata</taxon>
        <taxon>Vertebrata</taxon>
        <taxon>Euteleostomi</taxon>
        <taxon>Mammalia</taxon>
        <taxon>Eutheria</taxon>
        <taxon>Laurasiatheria</taxon>
        <taxon>Perissodactyla</taxon>
        <taxon>Rhinocerotidae</taxon>
        <taxon>Diceros</taxon>
    </lineage>
</organism>
<name>A0A7J7F2Y3_DICBM</name>
<dbReference type="AlphaFoldDB" id="A0A7J7F2Y3"/>
<dbReference type="Proteomes" id="UP000551758">
    <property type="component" value="Unassembled WGS sequence"/>
</dbReference>
<accession>A0A7J7F2Y3</accession>
<dbReference type="Pfam" id="PF07034">
    <property type="entry name" value="ORC3_N"/>
    <property type="match status" value="1"/>
</dbReference>
<evidence type="ECO:0000313" key="2">
    <source>
        <dbReference type="EMBL" id="KAF5922341.1"/>
    </source>
</evidence>
<proteinExistence type="predicted"/>
<feature type="domain" description="Origin recognition complex subunit 3 N-terminal" evidence="1">
    <location>
        <begin position="129"/>
        <end position="173"/>
    </location>
</feature>
<keyword evidence="3" id="KW-1185">Reference proteome</keyword>
<evidence type="ECO:0000259" key="1">
    <source>
        <dbReference type="Pfam" id="PF07034"/>
    </source>
</evidence>
<sequence>ENIKRPELLKLREISTPALALDINVVFKVKIMSHHMASHGKLKIIQYEIFPKAGFTVDGLLCRCRIQRGEKWSGFSPRKQYTAQRIPFPFGRLHPKVLQDFIIISSQQLEFLLLLIFGIAKSIIIDRLLLHAELLTTVLNKLYFTTQFPFKLNEKVLQVLTNVFLYHDFSIQIYKRTSNISIPRHSVFCGVISQKPREYRLYQKINVKTFDAFPPLGEDFKQTKKPKSLLENLQVYHTNYFLVLRWLHEFVPSFPNLAAQQRKYRTSWSSFRALIQRPKRKKMPLWLKKTDFFHLQKSLMEMKESRANKKQS</sequence>
<comment type="caution">
    <text evidence="2">The sequence shown here is derived from an EMBL/GenBank/DDBJ whole genome shotgun (WGS) entry which is preliminary data.</text>
</comment>
<evidence type="ECO:0000313" key="3">
    <source>
        <dbReference type="Proteomes" id="UP000551758"/>
    </source>
</evidence>
<reference evidence="2 3" key="1">
    <citation type="journal article" date="2020" name="Mol. Biol. Evol.">
        <title>Interspecific Gene Flow and the Evolution of Specialization in Black and White Rhinoceros.</title>
        <authorList>
            <person name="Moodley Y."/>
            <person name="Westbury M.V."/>
            <person name="Russo I.M."/>
            <person name="Gopalakrishnan S."/>
            <person name="Rakotoarivelo A."/>
            <person name="Olsen R.A."/>
            <person name="Prost S."/>
            <person name="Tunstall T."/>
            <person name="Ryder O.A."/>
            <person name="Dalen L."/>
            <person name="Bruford M.W."/>
        </authorList>
    </citation>
    <scope>NUCLEOTIDE SEQUENCE [LARGE SCALE GENOMIC DNA]</scope>
    <source>
        <strain evidence="2">SBR-YM</strain>
        <tissue evidence="2">Skin</tissue>
    </source>
</reference>